<evidence type="ECO:0000313" key="1">
    <source>
        <dbReference type="EMBL" id="MUV12812.1"/>
    </source>
</evidence>
<dbReference type="AlphaFoldDB" id="A0A7C9HKC9"/>
<protein>
    <submittedName>
        <fullName evidence="1">BrnT family toxin</fullName>
    </submittedName>
</protein>
<organism evidence="1 2">
    <name type="scientific">Noviluteimonas gilva</name>
    <dbReference type="NCBI Taxonomy" id="2682097"/>
    <lineage>
        <taxon>Bacteria</taxon>
        <taxon>Pseudomonadati</taxon>
        <taxon>Pseudomonadota</taxon>
        <taxon>Gammaproteobacteria</taxon>
        <taxon>Lysobacterales</taxon>
        <taxon>Lysobacteraceae</taxon>
        <taxon>Noviluteimonas</taxon>
    </lineage>
</organism>
<accession>A0A7C9HKC9</accession>
<name>A0A7C9HKC9_9GAMM</name>
<comment type="caution">
    <text evidence="1">The sequence shown here is derived from an EMBL/GenBank/DDBJ whole genome shotgun (WGS) entry which is preliminary data.</text>
</comment>
<dbReference type="RefSeq" id="WP_156639561.1">
    <property type="nucleotide sequence ID" value="NZ_WOXT01000001.1"/>
</dbReference>
<reference evidence="1 2" key="1">
    <citation type="submission" date="2019-12" db="EMBL/GenBank/DDBJ databases">
        <authorList>
            <person name="Xu J."/>
        </authorList>
    </citation>
    <scope>NUCLEOTIDE SEQUENCE [LARGE SCALE GENOMIC DNA]</scope>
    <source>
        <strain evidence="1 2">HX-5-24</strain>
    </source>
</reference>
<dbReference type="EMBL" id="WOXT01000001">
    <property type="protein sequence ID" value="MUV12812.1"/>
    <property type="molecule type" value="Genomic_DNA"/>
</dbReference>
<dbReference type="InterPro" id="IPR007460">
    <property type="entry name" value="BrnT_toxin"/>
</dbReference>
<keyword evidence="2" id="KW-1185">Reference proteome</keyword>
<gene>
    <name evidence="1" type="ORF">GN331_01165</name>
</gene>
<dbReference type="Proteomes" id="UP000479692">
    <property type="component" value="Unassembled WGS sequence"/>
</dbReference>
<dbReference type="Pfam" id="PF04365">
    <property type="entry name" value="BrnT_toxin"/>
    <property type="match status" value="1"/>
</dbReference>
<evidence type="ECO:0000313" key="2">
    <source>
        <dbReference type="Proteomes" id="UP000479692"/>
    </source>
</evidence>
<proteinExistence type="predicted"/>
<sequence>MVEFDARKSRSNVRKHGMAFADCEAVLLDPRAVTQEDWSEGEHRFNTIGMDALGKLLVVTWTERSHDIRIISARKADARERRKYHGTRT</sequence>
<dbReference type="InterPro" id="IPR038573">
    <property type="entry name" value="BrnT_sf"/>
</dbReference>
<dbReference type="Gene3D" id="3.10.450.530">
    <property type="entry name" value="Ribonuclease toxin, BrnT, of type II toxin-antitoxin system"/>
    <property type="match status" value="1"/>
</dbReference>